<dbReference type="EMBL" id="BGPR01001463">
    <property type="protein sequence ID" value="GBM54541.1"/>
    <property type="molecule type" value="Genomic_DNA"/>
</dbReference>
<proteinExistence type="predicted"/>
<evidence type="ECO:0000313" key="2">
    <source>
        <dbReference type="Proteomes" id="UP000499080"/>
    </source>
</evidence>
<accession>A0A4Y2GMI8</accession>
<evidence type="ECO:0000313" key="1">
    <source>
        <dbReference type="EMBL" id="GBM54541.1"/>
    </source>
</evidence>
<keyword evidence="2" id="KW-1185">Reference proteome</keyword>
<dbReference type="AlphaFoldDB" id="A0A4Y2GMI8"/>
<dbReference type="Proteomes" id="UP000499080">
    <property type="component" value="Unassembled WGS sequence"/>
</dbReference>
<sequence length="86" mass="8661">MPRSFPASGALSPCASAASLATGATDLTSCLDSCLGPCCSEMGLLPGQNPRSCKATSSASSGSVGQNLDYCFGMVSYSPVQLRVSF</sequence>
<organism evidence="1 2">
    <name type="scientific">Araneus ventricosus</name>
    <name type="common">Orbweaver spider</name>
    <name type="synonym">Epeira ventricosa</name>
    <dbReference type="NCBI Taxonomy" id="182803"/>
    <lineage>
        <taxon>Eukaryota</taxon>
        <taxon>Metazoa</taxon>
        <taxon>Ecdysozoa</taxon>
        <taxon>Arthropoda</taxon>
        <taxon>Chelicerata</taxon>
        <taxon>Arachnida</taxon>
        <taxon>Araneae</taxon>
        <taxon>Araneomorphae</taxon>
        <taxon>Entelegynae</taxon>
        <taxon>Araneoidea</taxon>
        <taxon>Araneidae</taxon>
        <taxon>Araneus</taxon>
    </lineage>
</organism>
<reference evidence="1 2" key="1">
    <citation type="journal article" date="2019" name="Sci. Rep.">
        <title>Orb-weaving spider Araneus ventricosus genome elucidates the spidroin gene catalogue.</title>
        <authorList>
            <person name="Kono N."/>
            <person name="Nakamura H."/>
            <person name="Ohtoshi R."/>
            <person name="Moran D.A.P."/>
            <person name="Shinohara A."/>
            <person name="Yoshida Y."/>
            <person name="Fujiwara M."/>
            <person name="Mori M."/>
            <person name="Tomita M."/>
            <person name="Arakawa K."/>
        </authorList>
    </citation>
    <scope>NUCLEOTIDE SEQUENCE [LARGE SCALE GENOMIC DNA]</scope>
</reference>
<comment type="caution">
    <text evidence="1">The sequence shown here is derived from an EMBL/GenBank/DDBJ whole genome shotgun (WGS) entry which is preliminary data.</text>
</comment>
<name>A0A4Y2GMI8_ARAVE</name>
<protein>
    <submittedName>
        <fullName evidence="1">Uncharacterized protein</fullName>
    </submittedName>
</protein>
<gene>
    <name evidence="1" type="ORF">AVEN_8560_1</name>
</gene>